<reference evidence="7 8" key="1">
    <citation type="submission" date="2015-12" db="EMBL/GenBank/DDBJ databases">
        <title>Genome sequence of Aneurinibacillus soli.</title>
        <authorList>
            <person name="Lee J.S."/>
            <person name="Lee K.C."/>
            <person name="Kim K.K."/>
            <person name="Lee B.W."/>
        </authorList>
    </citation>
    <scope>NUCLEOTIDE SEQUENCE [LARGE SCALE GENOMIC DNA]</scope>
    <source>
        <strain evidence="7 8">CB4</strain>
    </source>
</reference>
<dbReference type="InterPro" id="IPR009057">
    <property type="entry name" value="Homeodomain-like_sf"/>
</dbReference>
<protein>
    <recommendedName>
        <fullName evidence="6">HTH-type transcriptional regulatory protein TyrR</fullName>
    </recommendedName>
</protein>
<dbReference type="PROSITE" id="PS00688">
    <property type="entry name" value="SIGMA54_INTERACT_3"/>
    <property type="match status" value="1"/>
</dbReference>
<dbReference type="GO" id="GO:0006355">
    <property type="term" value="P:regulation of DNA-templated transcription"/>
    <property type="evidence" value="ECO:0007669"/>
    <property type="project" value="InterPro"/>
</dbReference>
<dbReference type="GO" id="GO:0005524">
    <property type="term" value="F:ATP binding"/>
    <property type="evidence" value="ECO:0007669"/>
    <property type="project" value="UniProtKB-KW"/>
</dbReference>
<keyword evidence="5" id="KW-0804">Transcription</keyword>
<dbReference type="Gene3D" id="1.10.10.60">
    <property type="entry name" value="Homeodomain-like"/>
    <property type="match status" value="1"/>
</dbReference>
<dbReference type="SUPFAM" id="SSF52540">
    <property type="entry name" value="P-loop containing nucleoside triphosphate hydrolases"/>
    <property type="match status" value="1"/>
</dbReference>
<dbReference type="SUPFAM" id="SSF55785">
    <property type="entry name" value="PYP-like sensor domain (PAS domain)"/>
    <property type="match status" value="1"/>
</dbReference>
<dbReference type="InterPro" id="IPR002078">
    <property type="entry name" value="Sigma_54_int"/>
</dbReference>
<dbReference type="PROSITE" id="PS50113">
    <property type="entry name" value="PAC"/>
    <property type="match status" value="1"/>
</dbReference>
<evidence type="ECO:0000313" key="7">
    <source>
        <dbReference type="EMBL" id="BAU25985.1"/>
    </source>
</evidence>
<dbReference type="Pfam" id="PF00158">
    <property type="entry name" value="Sigma54_activat"/>
    <property type="match status" value="1"/>
</dbReference>
<dbReference type="InterPro" id="IPR058031">
    <property type="entry name" value="AAA_lid_NorR"/>
</dbReference>
<dbReference type="AlphaFoldDB" id="A0A0U5AQA1"/>
<dbReference type="EMBL" id="AP017312">
    <property type="protein sequence ID" value="BAU25985.1"/>
    <property type="molecule type" value="Genomic_DNA"/>
</dbReference>
<dbReference type="CDD" id="cd00009">
    <property type="entry name" value="AAA"/>
    <property type="match status" value="1"/>
</dbReference>
<dbReference type="Gene3D" id="1.10.8.60">
    <property type="match status" value="1"/>
</dbReference>
<gene>
    <name evidence="7" type="primary">zraR_1</name>
    <name evidence="7" type="ORF">CB4_00045</name>
</gene>
<dbReference type="InterPro" id="IPR000014">
    <property type="entry name" value="PAS"/>
</dbReference>
<dbReference type="Pfam" id="PF18024">
    <property type="entry name" value="HTH_50"/>
    <property type="match status" value="1"/>
</dbReference>
<evidence type="ECO:0000256" key="1">
    <source>
        <dbReference type="ARBA" id="ARBA00022741"/>
    </source>
</evidence>
<name>A0A0U5AQA1_9BACL</name>
<dbReference type="SUPFAM" id="SSF46689">
    <property type="entry name" value="Homeodomain-like"/>
    <property type="match status" value="1"/>
</dbReference>
<dbReference type="PANTHER" id="PTHR32071:SF57">
    <property type="entry name" value="C4-DICARBOXYLATE TRANSPORT TRANSCRIPTIONAL REGULATORY PROTEIN DCTD"/>
    <property type="match status" value="1"/>
</dbReference>
<evidence type="ECO:0000256" key="3">
    <source>
        <dbReference type="ARBA" id="ARBA00022840"/>
    </source>
</evidence>
<keyword evidence="2" id="KW-0058">Aromatic hydrocarbons catabolism</keyword>
<dbReference type="Pfam" id="PF13188">
    <property type="entry name" value="PAS_8"/>
    <property type="match status" value="1"/>
</dbReference>
<dbReference type="Pfam" id="PF25601">
    <property type="entry name" value="AAA_lid_14"/>
    <property type="match status" value="1"/>
</dbReference>
<dbReference type="InterPro" id="IPR025662">
    <property type="entry name" value="Sigma_54_int_dom_ATP-bd_1"/>
</dbReference>
<dbReference type="InterPro" id="IPR035965">
    <property type="entry name" value="PAS-like_dom_sf"/>
</dbReference>
<dbReference type="Gene3D" id="3.30.450.20">
    <property type="entry name" value="PAS domain"/>
    <property type="match status" value="2"/>
</dbReference>
<dbReference type="Proteomes" id="UP000217696">
    <property type="component" value="Chromosome"/>
</dbReference>
<dbReference type="SUPFAM" id="SSF54631">
    <property type="entry name" value="CBS-domain pair"/>
    <property type="match status" value="1"/>
</dbReference>
<evidence type="ECO:0000256" key="2">
    <source>
        <dbReference type="ARBA" id="ARBA00022797"/>
    </source>
</evidence>
<evidence type="ECO:0000313" key="8">
    <source>
        <dbReference type="Proteomes" id="UP000217696"/>
    </source>
</evidence>
<dbReference type="KEGG" id="asoc:CB4_00045"/>
<evidence type="ECO:0000256" key="6">
    <source>
        <dbReference type="ARBA" id="ARBA00029500"/>
    </source>
</evidence>
<dbReference type="InterPro" id="IPR003593">
    <property type="entry name" value="AAA+_ATPase"/>
</dbReference>
<sequence length="735" mass="83278">MTALLPFYFVYNKKKLFAWKGGRDMLVFTEENIRNIHTVSIDTTLVQAQKTLDELHEPVLFVKNKEKLLGYVRAHDVAIETEPDMDAEPLTLLHANIIPIHFACHVYCDVAVSDVFKLLGEEIVIVKNHHDEVCGYLQREDILIELLRQDNHNIDLFRTILASIPMGIFVVDKQGDIINHNDAGLRMIRCEGQKLPSRRATDIFGAEQISYVLSNGKAILNQLHITQEMGILADYSPILSVDHEVKGVVIVVQDLPMVEDMVMELDYVKNLNKDLKAILSTIYDEILVVSHKGELIRFSDNNTLHARAGNDLGTGSLIGKNVLEMEDQGTFNPSVTRLVLERKRKVSIIQDMENGRKMLAVGNPIFDEDGNIERIVIASRDITETTRLKSELREMKKLSRQYKEELESLKSRDTLNRSVVYCSPKIDRIIREIEKIARFSSTVLLTGESGVGKEVFAKAIHQLGSRANEPFLKINCGAIPEHLLESELFGYEKGAFTGADPKGKVGYFQKADKGVLFLDEIGEMPLSLQVKILRVLQEREVIPVGSTQPIPIDVQIVAATNKNLEKLVEERKFREDLFYRLNVIPIHIPPLRERPEDIPVLAYSFLQRLNEAHGRDIQLSPDALNLLEVYSWPGNVRELQNIIERAVVTTEDEIIAGEHVNQFLQWKRAAVKVRPIITSLIPLQEALDDVEEQLIILAMERYKTTTMAARALGISQSSVSRKYQKIIQKQAGLRA</sequence>
<dbReference type="Gene3D" id="3.40.50.300">
    <property type="entry name" value="P-loop containing nucleotide triphosphate hydrolases"/>
    <property type="match status" value="1"/>
</dbReference>
<organism evidence="7 8">
    <name type="scientific">Aneurinibacillus soli</name>
    <dbReference type="NCBI Taxonomy" id="1500254"/>
    <lineage>
        <taxon>Bacteria</taxon>
        <taxon>Bacillati</taxon>
        <taxon>Bacillota</taxon>
        <taxon>Bacilli</taxon>
        <taxon>Bacillales</taxon>
        <taxon>Paenibacillaceae</taxon>
        <taxon>Aneurinibacillus group</taxon>
        <taxon>Aneurinibacillus</taxon>
    </lineage>
</organism>
<dbReference type="InterPro" id="IPR046342">
    <property type="entry name" value="CBS_dom_sf"/>
</dbReference>
<dbReference type="InterPro" id="IPR030828">
    <property type="entry name" value="HTH_TyrR"/>
</dbReference>
<keyword evidence="8" id="KW-1185">Reference proteome</keyword>
<dbReference type="PROSITE" id="PS50045">
    <property type="entry name" value="SIGMA54_INTERACT_4"/>
    <property type="match status" value="1"/>
</dbReference>
<dbReference type="InterPro" id="IPR025944">
    <property type="entry name" value="Sigma_54_int_dom_CS"/>
</dbReference>
<accession>A0A0U5AQA1</accession>
<dbReference type="SMART" id="SM00091">
    <property type="entry name" value="PAS"/>
    <property type="match status" value="1"/>
</dbReference>
<dbReference type="PROSITE" id="PS00675">
    <property type="entry name" value="SIGMA54_INTERACT_1"/>
    <property type="match status" value="1"/>
</dbReference>
<dbReference type="InterPro" id="IPR027417">
    <property type="entry name" value="P-loop_NTPase"/>
</dbReference>
<keyword evidence="1" id="KW-0547">Nucleotide-binding</keyword>
<dbReference type="FunFam" id="3.40.50.300:FF:000006">
    <property type="entry name" value="DNA-binding transcriptional regulator NtrC"/>
    <property type="match status" value="1"/>
</dbReference>
<dbReference type="PANTHER" id="PTHR32071">
    <property type="entry name" value="TRANSCRIPTIONAL REGULATORY PROTEIN"/>
    <property type="match status" value="1"/>
</dbReference>
<proteinExistence type="predicted"/>
<dbReference type="SMART" id="SM00382">
    <property type="entry name" value="AAA"/>
    <property type="match status" value="1"/>
</dbReference>
<dbReference type="GO" id="GO:0003677">
    <property type="term" value="F:DNA binding"/>
    <property type="evidence" value="ECO:0007669"/>
    <property type="project" value="UniProtKB-KW"/>
</dbReference>
<evidence type="ECO:0000256" key="4">
    <source>
        <dbReference type="ARBA" id="ARBA00023015"/>
    </source>
</evidence>
<dbReference type="InterPro" id="IPR000700">
    <property type="entry name" value="PAS-assoc_C"/>
</dbReference>
<evidence type="ECO:0000256" key="5">
    <source>
        <dbReference type="ARBA" id="ARBA00023163"/>
    </source>
</evidence>
<keyword evidence="4" id="KW-0805">Transcription regulation</keyword>
<keyword evidence="3" id="KW-0067">ATP-binding</keyword>